<feature type="compositionally biased region" description="Basic and acidic residues" evidence="7">
    <location>
        <begin position="362"/>
        <end position="372"/>
    </location>
</feature>
<keyword evidence="11" id="KW-1185">Reference proteome</keyword>
<sequence length="752" mass="84793">MLEPTKVSLPPSTLFPVTITAILQPAGVCVARHTPILRYKYWHDVEEGEEANKVKKEFHSTFECPIEGEVQEWYVKVGDEVNTASFDVVSLMEPCTHSVQYGGLCAICGASLDQEDYTEFNNKDRAPISMAHDTSGLKVSYDEAQRIEKTSTDRLLGERKLILVVDLDQTVIHAAVDPTIGEWMRDPSNPNYEAVKDVQSFSLEEKILPHPSNAASLKYNSNATTTCWYYVKVRPGLQKFLEAMSDMYEMHVYTMATKSYARAIAKIIDPEGKFFGDRILSRDESGSLVQKSLKRLFPVSTSMVAIIDDRGDVWKWSSNLIKVIPYNFFVGIGDINSSFLPQRNGMIEPNKQTSVSPAALSKNKENEPKTEGENEANSSNGKPTENNTRDQDEDGKEKNTSGEDLKASPVDQLVQIAGGEDNPELLKAQADERIEVLEQQQAERPLAKLQKDLENSEDEEESDDDDTEESEQPHQHHHHHHKHLLTDNDEELGKLENALRRVHDEFYKELDKNREKNIPTEPDTNDIIPKIKKQVFKGCVFLFSGILPLGTNLDSADIVQWVRSFGAVVVADFVDTVTHVIATSGGTRKVQQAAAHPNIHIVYSDWIFACISEWKHVPEEKYKINVVRDETLDFSEQQQQQGQDGDDEDLDPETFMESLNRGNVDWEEIDKEVEDFMASSDDEDGDDDDDDNENDTDINETTNNSRKRDYSDIDNEPPTPKKSKPNPEDGGSSDIDGYDEDVLANELESDLL</sequence>
<feature type="compositionally biased region" description="Acidic residues" evidence="7">
    <location>
        <begin position="644"/>
        <end position="654"/>
    </location>
</feature>
<feature type="domain" description="BRCT" evidence="8">
    <location>
        <begin position="531"/>
        <end position="624"/>
    </location>
</feature>
<comment type="catalytic activity">
    <reaction evidence="5 6">
        <text>O-phospho-L-threonyl-[protein] + H2O = L-threonyl-[protein] + phosphate</text>
        <dbReference type="Rhea" id="RHEA:47004"/>
        <dbReference type="Rhea" id="RHEA-COMP:11060"/>
        <dbReference type="Rhea" id="RHEA-COMP:11605"/>
        <dbReference type="ChEBI" id="CHEBI:15377"/>
        <dbReference type="ChEBI" id="CHEBI:30013"/>
        <dbReference type="ChEBI" id="CHEBI:43474"/>
        <dbReference type="ChEBI" id="CHEBI:61977"/>
        <dbReference type="EC" id="3.1.3.16"/>
    </reaction>
</comment>
<dbReference type="SUPFAM" id="SSF56784">
    <property type="entry name" value="HAD-like"/>
    <property type="match status" value="1"/>
</dbReference>
<name>A0A642VBX2_9ASCO</name>
<evidence type="ECO:0000256" key="1">
    <source>
        <dbReference type="ARBA" id="ARBA00004123"/>
    </source>
</evidence>
<dbReference type="PANTHER" id="PTHR23081:SF36">
    <property type="entry name" value="RNA POLYMERASE II SUBUNIT A C-TERMINAL DOMAIN PHOSPHATASE"/>
    <property type="match status" value="1"/>
</dbReference>
<dbReference type="InterPro" id="IPR036412">
    <property type="entry name" value="HAD-like_sf"/>
</dbReference>
<reference evidence="10" key="1">
    <citation type="journal article" date="2019" name="G3 (Bethesda)">
        <title>Genome Assemblies of Two Rare Opportunistic Yeast Pathogens: Diutina rugosa (syn. Candida rugosa) and Trichomonascus ciferrii (syn. Candida ciferrii).</title>
        <authorList>
            <person name="Mixao V."/>
            <person name="Saus E."/>
            <person name="Hansen A.P."/>
            <person name="Lass-Florl C."/>
            <person name="Gabaldon T."/>
        </authorList>
    </citation>
    <scope>NUCLEOTIDE SEQUENCE</scope>
    <source>
        <strain evidence="10">CBS 4856</strain>
    </source>
</reference>
<feature type="compositionally biased region" description="Acidic residues" evidence="7">
    <location>
        <begin position="665"/>
        <end position="698"/>
    </location>
</feature>
<feature type="compositionally biased region" description="Acidic residues" evidence="7">
    <location>
        <begin position="455"/>
        <end position="470"/>
    </location>
</feature>
<dbReference type="InterPro" id="IPR004274">
    <property type="entry name" value="FCP1_dom"/>
</dbReference>
<comment type="subcellular location">
    <subcellularLocation>
        <location evidence="1 6">Nucleus</location>
    </subcellularLocation>
</comment>
<dbReference type="GO" id="GO:0005634">
    <property type="term" value="C:nucleus"/>
    <property type="evidence" value="ECO:0007669"/>
    <property type="project" value="UniProtKB-SubCell"/>
</dbReference>
<dbReference type="Gene3D" id="3.40.50.1000">
    <property type="entry name" value="HAD superfamily/HAD-like"/>
    <property type="match status" value="1"/>
</dbReference>
<dbReference type="Pfam" id="PF00533">
    <property type="entry name" value="BRCT"/>
    <property type="match status" value="1"/>
</dbReference>
<dbReference type="NCBIfam" id="TIGR02250">
    <property type="entry name" value="FCP1_euk"/>
    <property type="match status" value="1"/>
</dbReference>
<feature type="region of interest" description="Disordered" evidence="7">
    <location>
        <begin position="635"/>
        <end position="752"/>
    </location>
</feature>
<organism evidence="10 11">
    <name type="scientific">Trichomonascus ciferrii</name>
    <dbReference type="NCBI Taxonomy" id="44093"/>
    <lineage>
        <taxon>Eukaryota</taxon>
        <taxon>Fungi</taxon>
        <taxon>Dikarya</taxon>
        <taxon>Ascomycota</taxon>
        <taxon>Saccharomycotina</taxon>
        <taxon>Dipodascomycetes</taxon>
        <taxon>Dipodascales</taxon>
        <taxon>Trichomonascaceae</taxon>
        <taxon>Trichomonascus</taxon>
        <taxon>Trichomonascus ciferrii complex</taxon>
    </lineage>
</organism>
<dbReference type="InterPro" id="IPR036420">
    <property type="entry name" value="BRCT_dom_sf"/>
</dbReference>
<dbReference type="InterPro" id="IPR023214">
    <property type="entry name" value="HAD_sf"/>
</dbReference>
<dbReference type="Pfam" id="PF03031">
    <property type="entry name" value="NIF"/>
    <property type="match status" value="1"/>
</dbReference>
<dbReference type="CDD" id="cd17729">
    <property type="entry name" value="BRCT_CTDP1"/>
    <property type="match status" value="1"/>
</dbReference>
<feature type="region of interest" description="Disordered" evidence="7">
    <location>
        <begin position="440"/>
        <end position="488"/>
    </location>
</feature>
<dbReference type="PROSITE" id="PS50969">
    <property type="entry name" value="FCP1"/>
    <property type="match status" value="1"/>
</dbReference>
<evidence type="ECO:0000313" key="10">
    <source>
        <dbReference type="EMBL" id="KAA8917026.1"/>
    </source>
</evidence>
<proteinExistence type="predicted"/>
<comment type="catalytic activity">
    <reaction evidence="4 6">
        <text>O-phospho-L-seryl-[protein] + H2O = L-seryl-[protein] + phosphate</text>
        <dbReference type="Rhea" id="RHEA:20629"/>
        <dbReference type="Rhea" id="RHEA-COMP:9863"/>
        <dbReference type="Rhea" id="RHEA-COMP:11604"/>
        <dbReference type="ChEBI" id="CHEBI:15377"/>
        <dbReference type="ChEBI" id="CHEBI:29999"/>
        <dbReference type="ChEBI" id="CHEBI:43474"/>
        <dbReference type="ChEBI" id="CHEBI:83421"/>
        <dbReference type="EC" id="3.1.3.16"/>
    </reaction>
</comment>
<keyword evidence="3 6" id="KW-0539">Nucleus</keyword>
<dbReference type="PANTHER" id="PTHR23081">
    <property type="entry name" value="RNA POLYMERASE II CTD PHOSPHATASE"/>
    <property type="match status" value="1"/>
</dbReference>
<feature type="region of interest" description="Disordered" evidence="7">
    <location>
        <begin position="346"/>
        <end position="409"/>
    </location>
</feature>
<feature type="compositionally biased region" description="Basic and acidic residues" evidence="7">
    <location>
        <begin position="445"/>
        <end position="454"/>
    </location>
</feature>
<evidence type="ECO:0000259" key="9">
    <source>
        <dbReference type="PROSITE" id="PS50969"/>
    </source>
</evidence>
<keyword evidence="2 6" id="KW-0378">Hydrolase</keyword>
<feature type="domain" description="FCP1 homology" evidence="9">
    <location>
        <begin position="156"/>
        <end position="346"/>
    </location>
</feature>
<dbReference type="SMART" id="SM00577">
    <property type="entry name" value="CPDc"/>
    <property type="match status" value="1"/>
</dbReference>
<dbReference type="SUPFAM" id="SSF52113">
    <property type="entry name" value="BRCT domain"/>
    <property type="match status" value="1"/>
</dbReference>
<dbReference type="InterPro" id="IPR011947">
    <property type="entry name" value="FCP1_euk"/>
</dbReference>
<evidence type="ECO:0000256" key="5">
    <source>
        <dbReference type="ARBA" id="ARBA00048336"/>
    </source>
</evidence>
<evidence type="ECO:0000256" key="6">
    <source>
        <dbReference type="RuleBase" id="RU366066"/>
    </source>
</evidence>
<feature type="compositionally biased region" description="Acidic residues" evidence="7">
    <location>
        <begin position="736"/>
        <end position="752"/>
    </location>
</feature>
<dbReference type="Gene3D" id="3.40.50.10190">
    <property type="entry name" value="BRCT domain"/>
    <property type="match status" value="1"/>
</dbReference>
<comment type="function">
    <text evidence="6">This promotes the activity of RNA polymerase II.</text>
</comment>
<dbReference type="EMBL" id="SWFS01000069">
    <property type="protein sequence ID" value="KAA8917026.1"/>
    <property type="molecule type" value="Genomic_DNA"/>
</dbReference>
<feature type="compositionally biased region" description="Polar residues" evidence="7">
    <location>
        <begin position="375"/>
        <end position="386"/>
    </location>
</feature>
<dbReference type="EC" id="3.1.3.16" evidence="6"/>
<dbReference type="Gene3D" id="1.10.287.10">
    <property type="entry name" value="S15/NS1, RNA-binding"/>
    <property type="match status" value="1"/>
</dbReference>
<dbReference type="SMART" id="SM00292">
    <property type="entry name" value="BRCT"/>
    <property type="match status" value="1"/>
</dbReference>
<evidence type="ECO:0000259" key="8">
    <source>
        <dbReference type="PROSITE" id="PS50172"/>
    </source>
</evidence>
<dbReference type="AlphaFoldDB" id="A0A642VBX2"/>
<dbReference type="PROSITE" id="PS50172">
    <property type="entry name" value="BRCT"/>
    <property type="match status" value="1"/>
</dbReference>
<accession>A0A642VBX2</accession>
<dbReference type="GO" id="GO:0008420">
    <property type="term" value="F:RNA polymerase II CTD heptapeptide repeat phosphatase activity"/>
    <property type="evidence" value="ECO:0007669"/>
    <property type="project" value="UniProtKB-UniRule"/>
</dbReference>
<evidence type="ECO:0000313" key="11">
    <source>
        <dbReference type="Proteomes" id="UP000761534"/>
    </source>
</evidence>
<dbReference type="InterPro" id="IPR039189">
    <property type="entry name" value="Fcp1"/>
</dbReference>
<dbReference type="InterPro" id="IPR001357">
    <property type="entry name" value="BRCT_dom"/>
</dbReference>
<protein>
    <recommendedName>
        <fullName evidence="6">RNA polymerase II subunit A C-terminal domain phosphatase</fullName>
        <ecNumber evidence="6">3.1.3.16</ecNumber>
    </recommendedName>
</protein>
<dbReference type="Proteomes" id="UP000761534">
    <property type="component" value="Unassembled WGS sequence"/>
</dbReference>
<dbReference type="OrthoDB" id="10249888at2759"/>
<evidence type="ECO:0000256" key="4">
    <source>
        <dbReference type="ARBA" id="ARBA00047761"/>
    </source>
</evidence>
<evidence type="ECO:0000256" key="2">
    <source>
        <dbReference type="ARBA" id="ARBA00022801"/>
    </source>
</evidence>
<comment type="caution">
    <text evidence="10">The sequence shown here is derived from an EMBL/GenBank/DDBJ whole genome shotgun (WGS) entry which is preliminary data.</text>
</comment>
<feature type="compositionally biased region" description="Basic and acidic residues" evidence="7">
    <location>
        <begin position="387"/>
        <end position="406"/>
    </location>
</feature>
<evidence type="ECO:0000256" key="3">
    <source>
        <dbReference type="ARBA" id="ARBA00023242"/>
    </source>
</evidence>
<evidence type="ECO:0000256" key="7">
    <source>
        <dbReference type="SAM" id="MobiDB-lite"/>
    </source>
</evidence>
<gene>
    <name evidence="10" type="ORF">TRICI_000812</name>
</gene>
<dbReference type="CDD" id="cd07521">
    <property type="entry name" value="HAD_FCP1-like"/>
    <property type="match status" value="1"/>
</dbReference>
<dbReference type="VEuPathDB" id="FungiDB:TRICI_000812"/>